<dbReference type="Bgee" id="ENSSSCG00000028712">
    <property type="expression patterns" value="Expressed in semimembranosus muscle and 42 other cell types or tissues"/>
</dbReference>
<reference evidence="2" key="3">
    <citation type="submission" date="2025-08" db="UniProtKB">
        <authorList>
            <consortium name="Ensembl"/>
        </authorList>
    </citation>
    <scope>IDENTIFICATION</scope>
</reference>
<reference evidence="2" key="2">
    <citation type="journal article" date="2020" name="Gigascience">
        <title>An improved pig reference genome sequence to enable pig genetics and genomics research.</title>
        <authorList>
            <person name="Warr A."/>
            <person name="Affara N."/>
            <person name="Aken B."/>
            <person name="Beiki H."/>
            <person name="Bickhart D.M."/>
            <person name="Billis K."/>
            <person name="Chow W."/>
            <person name="Eory L."/>
            <person name="Finlayson H.A."/>
            <person name="Flicek P."/>
            <person name="Giron C.G."/>
            <person name="Griffin D.K."/>
            <person name="Hall R."/>
            <person name="Hannum G."/>
            <person name="Hourlier T."/>
            <person name="Howe K."/>
            <person name="Hume D.A."/>
            <person name="Izuogu O."/>
            <person name="Kim K."/>
            <person name="Koren S."/>
            <person name="Liu H."/>
            <person name="Manchanda N."/>
            <person name="Martin F.J."/>
            <person name="Nonneman D.J."/>
            <person name="O'Connor R.E."/>
            <person name="Phillippy A.M."/>
            <person name="Rohrer G.A."/>
            <person name="Rosen B.D."/>
            <person name="Rund L.A."/>
            <person name="Sargent C.A."/>
            <person name="Schook L.B."/>
            <person name="Schroeder S.G."/>
            <person name="Schwartz A.S."/>
            <person name="Skinner B.M."/>
            <person name="Talbot R."/>
            <person name="Tseng E."/>
            <person name="Tuggle C.K."/>
            <person name="Watson M."/>
            <person name="Smith T.P.L."/>
            <person name="Archibald A.L."/>
        </authorList>
    </citation>
    <scope>NUCLEOTIDE SEQUENCE [LARGE SCALE GENOMIC DNA]</scope>
    <source>
        <strain evidence="2">Duroc</strain>
    </source>
</reference>
<sequence>MWRTCLRLRDGGRRLLNRPRGGLIASEGRGPSPPTPARAYAPPAERKRFYQNVSITQGEDHAVQHLPGQPDPARQGPADPGGTQVPGHRHRLLQGGRAGDAGGAAEERVGPGDRLGREEVRRGDQLLHQHPGAQHPRPDSRGTGQPPGVL</sequence>
<dbReference type="Ensembl" id="ENSSSCT00000086675.2">
    <property type="protein sequence ID" value="ENSSSCP00000066988.1"/>
    <property type="gene ID" value="ENSSSCG00000028712.4"/>
</dbReference>
<organism evidence="2 3">
    <name type="scientific">Sus scrofa</name>
    <name type="common">Pig</name>
    <dbReference type="NCBI Taxonomy" id="9823"/>
    <lineage>
        <taxon>Eukaryota</taxon>
        <taxon>Metazoa</taxon>
        <taxon>Chordata</taxon>
        <taxon>Craniata</taxon>
        <taxon>Vertebrata</taxon>
        <taxon>Euteleostomi</taxon>
        <taxon>Mammalia</taxon>
        <taxon>Eutheria</taxon>
        <taxon>Laurasiatheria</taxon>
        <taxon>Artiodactyla</taxon>
        <taxon>Suina</taxon>
        <taxon>Suidae</taxon>
        <taxon>Sus</taxon>
    </lineage>
</organism>
<evidence type="ECO:0000313" key="3">
    <source>
        <dbReference type="Proteomes" id="UP000008227"/>
    </source>
</evidence>
<evidence type="ECO:0000313" key="4">
    <source>
        <dbReference type="VGNC" id="VGNC:85682"/>
    </source>
</evidence>
<accession>A0A5G2R8Q0</accession>
<dbReference type="Proteomes" id="UP000008227">
    <property type="component" value="Chromosome 12"/>
</dbReference>
<feature type="region of interest" description="Disordered" evidence="1">
    <location>
        <begin position="9"/>
        <end position="150"/>
    </location>
</feature>
<reference evidence="2" key="4">
    <citation type="submission" date="2025-09" db="UniProtKB">
        <authorList>
            <consortium name="Ensembl"/>
        </authorList>
    </citation>
    <scope>IDENTIFICATION</scope>
</reference>
<protein>
    <submittedName>
        <fullName evidence="2">ATP synthase mitochondrial F1 complex assembly factor 2</fullName>
    </submittedName>
</protein>
<proteinExistence type="predicted"/>
<reference evidence="3" key="1">
    <citation type="submission" date="2009-11" db="EMBL/GenBank/DDBJ databases">
        <authorList>
            <consortium name="Porcine genome sequencing project"/>
        </authorList>
    </citation>
    <scope>NUCLEOTIDE SEQUENCE [LARGE SCALE GENOMIC DNA]</scope>
    <source>
        <strain evidence="3">Duroc</strain>
    </source>
</reference>
<keyword evidence="3" id="KW-1185">Reference proteome</keyword>
<evidence type="ECO:0000256" key="1">
    <source>
        <dbReference type="SAM" id="MobiDB-lite"/>
    </source>
</evidence>
<dbReference type="VGNC" id="VGNC:85682">
    <property type="gene designation" value="ATPAF2"/>
</dbReference>
<evidence type="ECO:0000313" key="2">
    <source>
        <dbReference type="Ensembl" id="ENSSSCP00000066988.1"/>
    </source>
</evidence>
<gene>
    <name evidence="2 4" type="primary">ATPAF2</name>
</gene>
<dbReference type="GeneTree" id="ENSGT00390000009492"/>
<feature type="compositionally biased region" description="Basic and acidic residues" evidence="1">
    <location>
        <begin position="105"/>
        <end position="127"/>
    </location>
</feature>
<dbReference type="ExpressionAtlas" id="A0A5G2R8Q0">
    <property type="expression patterns" value="baseline and differential"/>
</dbReference>
<name>A0A5G2R8Q0_PIG</name>
<dbReference type="AlphaFoldDB" id="A0A5G2R8Q0"/>